<evidence type="ECO:0000313" key="1">
    <source>
        <dbReference type="EMBL" id="KAK8380545.1"/>
    </source>
</evidence>
<name>A0AAW0SYY3_SCYPA</name>
<accession>A0AAW0SYY3</accession>
<gene>
    <name evidence="1" type="ORF">O3P69_016855</name>
</gene>
<comment type="caution">
    <text evidence="1">The sequence shown here is derived from an EMBL/GenBank/DDBJ whole genome shotgun (WGS) entry which is preliminary data.</text>
</comment>
<sequence>MATPVLSLPGQGLKSRHSALSKTCPIEAAGKLCVNLAAVVAAALLLKAHKSRRGRSRTNRISRISLRYFSAMPEPYARHSPAFKAGLKIYYVKVCKLLTRCQIWRRYVKVRCTACMVLHGAWRAATCGNAAAERKRK</sequence>
<dbReference type="EMBL" id="JARAKH010000042">
    <property type="protein sequence ID" value="KAK8380545.1"/>
    <property type="molecule type" value="Genomic_DNA"/>
</dbReference>
<dbReference type="Proteomes" id="UP001487740">
    <property type="component" value="Unassembled WGS sequence"/>
</dbReference>
<keyword evidence="2" id="KW-1185">Reference proteome</keyword>
<proteinExistence type="predicted"/>
<organism evidence="1 2">
    <name type="scientific">Scylla paramamosain</name>
    <name type="common">Mud crab</name>
    <dbReference type="NCBI Taxonomy" id="85552"/>
    <lineage>
        <taxon>Eukaryota</taxon>
        <taxon>Metazoa</taxon>
        <taxon>Ecdysozoa</taxon>
        <taxon>Arthropoda</taxon>
        <taxon>Crustacea</taxon>
        <taxon>Multicrustacea</taxon>
        <taxon>Malacostraca</taxon>
        <taxon>Eumalacostraca</taxon>
        <taxon>Eucarida</taxon>
        <taxon>Decapoda</taxon>
        <taxon>Pleocyemata</taxon>
        <taxon>Brachyura</taxon>
        <taxon>Eubrachyura</taxon>
        <taxon>Portunoidea</taxon>
        <taxon>Portunidae</taxon>
        <taxon>Portuninae</taxon>
        <taxon>Scylla</taxon>
    </lineage>
</organism>
<protein>
    <submittedName>
        <fullName evidence="1">Uncharacterized protein</fullName>
    </submittedName>
</protein>
<reference evidence="1 2" key="1">
    <citation type="submission" date="2023-03" db="EMBL/GenBank/DDBJ databases">
        <title>High-quality genome of Scylla paramamosain provides insights in environmental adaptation.</title>
        <authorList>
            <person name="Zhang L."/>
        </authorList>
    </citation>
    <scope>NUCLEOTIDE SEQUENCE [LARGE SCALE GENOMIC DNA]</scope>
    <source>
        <strain evidence="1">LZ_2023a</strain>
        <tissue evidence="1">Muscle</tissue>
    </source>
</reference>
<dbReference type="AlphaFoldDB" id="A0AAW0SYY3"/>
<evidence type="ECO:0000313" key="2">
    <source>
        <dbReference type="Proteomes" id="UP001487740"/>
    </source>
</evidence>